<dbReference type="OrthoDB" id="1737200at2759"/>
<evidence type="ECO:0000256" key="1">
    <source>
        <dbReference type="SAM" id="Coils"/>
    </source>
</evidence>
<feature type="domain" description="MATH" evidence="2">
    <location>
        <begin position="141"/>
        <end position="279"/>
    </location>
</feature>
<sequence>VITNANEILDITNSNRNTGECSQQLKRRKASYANLRQQASRRLEYSVKQQLKSMHDQTEKTIDVRYLEQDATSSSLLLQKRRPSPVQTENEERNGFISLSREDLLNKNEKLEKQVADLICLSENLKIQLQDLTDQCPVSTNGQLFWIIRDIEDKINDAQTQKQTFATSPVFFTSPNGYKMCMRLYLNGDGLTRGNHVSIFLASVPSVIDSYLNWPFRAIVTICLFDQTDRTQHIKKSFNCIIQQSSGSGGISKFIQTNVIHQYNNPYVYQDRMELHVRIQKPTPDLLLHIEQAVSFDDTPVMQDQEQRHQYREDLLDINNLIQFS</sequence>
<organism evidence="3 5">
    <name type="scientific">Didymodactylos carnosus</name>
    <dbReference type="NCBI Taxonomy" id="1234261"/>
    <lineage>
        <taxon>Eukaryota</taxon>
        <taxon>Metazoa</taxon>
        <taxon>Spiralia</taxon>
        <taxon>Gnathifera</taxon>
        <taxon>Rotifera</taxon>
        <taxon>Eurotatoria</taxon>
        <taxon>Bdelloidea</taxon>
        <taxon>Philodinida</taxon>
        <taxon>Philodinidae</taxon>
        <taxon>Didymodactylos</taxon>
    </lineage>
</organism>
<name>A0A815J9L9_9BILA</name>
<feature type="coiled-coil region" evidence="1">
    <location>
        <begin position="101"/>
        <end position="135"/>
    </location>
</feature>
<keyword evidence="5" id="KW-1185">Reference proteome</keyword>
<dbReference type="PANTHER" id="PTHR10131">
    <property type="entry name" value="TNF RECEPTOR ASSOCIATED FACTOR"/>
    <property type="match status" value="1"/>
</dbReference>
<dbReference type="SUPFAM" id="SSF49599">
    <property type="entry name" value="TRAF domain-like"/>
    <property type="match status" value="1"/>
</dbReference>
<dbReference type="GO" id="GO:0005164">
    <property type="term" value="F:tumor necrosis factor receptor binding"/>
    <property type="evidence" value="ECO:0007669"/>
    <property type="project" value="TreeGrafter"/>
</dbReference>
<evidence type="ECO:0000313" key="5">
    <source>
        <dbReference type="Proteomes" id="UP000663829"/>
    </source>
</evidence>
<evidence type="ECO:0000259" key="2">
    <source>
        <dbReference type="PROSITE" id="PS50144"/>
    </source>
</evidence>
<gene>
    <name evidence="3" type="ORF">GPM918_LOCUS32255</name>
    <name evidence="4" type="ORF">SRO942_LOCUS32921</name>
</gene>
<proteinExistence type="predicted"/>
<comment type="caution">
    <text evidence="3">The sequence shown here is derived from an EMBL/GenBank/DDBJ whole genome shotgun (WGS) entry which is preliminary data.</text>
</comment>
<dbReference type="InterPro" id="IPR002083">
    <property type="entry name" value="MATH/TRAF_dom"/>
</dbReference>
<dbReference type="GO" id="GO:0043122">
    <property type="term" value="P:regulation of canonical NF-kappaB signal transduction"/>
    <property type="evidence" value="ECO:0007669"/>
    <property type="project" value="TreeGrafter"/>
</dbReference>
<dbReference type="Pfam" id="PF22486">
    <property type="entry name" value="MATH_2"/>
    <property type="match status" value="1"/>
</dbReference>
<dbReference type="SMART" id="SM00061">
    <property type="entry name" value="MATH"/>
    <property type="match status" value="1"/>
</dbReference>
<feature type="non-terminal residue" evidence="3">
    <location>
        <position position="1"/>
    </location>
</feature>
<keyword evidence="1" id="KW-0175">Coiled coil</keyword>
<dbReference type="EMBL" id="CAJOBC010080587">
    <property type="protein sequence ID" value="CAF4273070.1"/>
    <property type="molecule type" value="Genomic_DNA"/>
</dbReference>
<dbReference type="Proteomes" id="UP000663829">
    <property type="component" value="Unassembled WGS sequence"/>
</dbReference>
<reference evidence="3" key="1">
    <citation type="submission" date="2021-02" db="EMBL/GenBank/DDBJ databases">
        <authorList>
            <person name="Nowell W R."/>
        </authorList>
    </citation>
    <scope>NUCLEOTIDE SEQUENCE</scope>
</reference>
<evidence type="ECO:0000313" key="4">
    <source>
        <dbReference type="EMBL" id="CAF4273070.1"/>
    </source>
</evidence>
<accession>A0A815J9L9</accession>
<dbReference type="PANTHER" id="PTHR10131:SF94">
    <property type="entry name" value="TNF RECEPTOR-ASSOCIATED FACTOR 4"/>
    <property type="match status" value="1"/>
</dbReference>
<dbReference type="Gene3D" id="2.60.210.10">
    <property type="entry name" value="Apoptosis, Tumor Necrosis Factor Receptor Associated Protein 2, Chain A"/>
    <property type="match status" value="1"/>
</dbReference>
<evidence type="ECO:0000313" key="3">
    <source>
        <dbReference type="EMBL" id="CAF1379410.1"/>
    </source>
</evidence>
<dbReference type="GO" id="GO:0031625">
    <property type="term" value="F:ubiquitin protein ligase binding"/>
    <property type="evidence" value="ECO:0007669"/>
    <property type="project" value="TreeGrafter"/>
</dbReference>
<dbReference type="Proteomes" id="UP000681722">
    <property type="component" value="Unassembled WGS sequence"/>
</dbReference>
<dbReference type="PROSITE" id="PS50144">
    <property type="entry name" value="MATH"/>
    <property type="match status" value="1"/>
</dbReference>
<dbReference type="AlphaFoldDB" id="A0A815J9L9"/>
<protein>
    <recommendedName>
        <fullName evidence="2">MATH domain-containing protein</fullName>
    </recommendedName>
</protein>
<dbReference type="EMBL" id="CAJNOQ010016363">
    <property type="protein sequence ID" value="CAF1379410.1"/>
    <property type="molecule type" value="Genomic_DNA"/>
</dbReference>
<dbReference type="InterPro" id="IPR008974">
    <property type="entry name" value="TRAF-like"/>
</dbReference>